<dbReference type="Pfam" id="PF13581">
    <property type="entry name" value="HATPase_c_2"/>
    <property type="match status" value="1"/>
</dbReference>
<keyword evidence="5" id="KW-0808">Transferase</keyword>
<dbReference type="Proteomes" id="UP000199546">
    <property type="component" value="Unassembled WGS sequence"/>
</dbReference>
<keyword evidence="1" id="KW-0723">Serine/threonine-protein kinase</keyword>
<feature type="compositionally biased region" description="Polar residues" evidence="2">
    <location>
        <begin position="25"/>
        <end position="38"/>
    </location>
</feature>
<accession>A0A1I7C5F2</accession>
<evidence type="ECO:0000313" key="6">
    <source>
        <dbReference type="Proteomes" id="UP000199546"/>
    </source>
</evidence>
<evidence type="ECO:0000256" key="1">
    <source>
        <dbReference type="ARBA" id="ARBA00022527"/>
    </source>
</evidence>
<feature type="domain" description="Histidine kinase/HSP90-like ATPase" evidence="3">
    <location>
        <begin position="246"/>
        <end position="355"/>
    </location>
</feature>
<dbReference type="NCBIfam" id="NF041045">
    <property type="entry name" value="RsbA_anti_sig"/>
    <property type="match status" value="1"/>
</dbReference>
<dbReference type="InterPro" id="IPR036890">
    <property type="entry name" value="HATPase_C_sf"/>
</dbReference>
<dbReference type="InterPro" id="IPR025847">
    <property type="entry name" value="MEDS_domain"/>
</dbReference>
<dbReference type="GO" id="GO:0004674">
    <property type="term" value="F:protein serine/threonine kinase activity"/>
    <property type="evidence" value="ECO:0007669"/>
    <property type="project" value="UniProtKB-KW"/>
</dbReference>
<dbReference type="InterPro" id="IPR050267">
    <property type="entry name" value="Anti-sigma-factor_SerPK"/>
</dbReference>
<dbReference type="Pfam" id="PF14417">
    <property type="entry name" value="MEDS"/>
    <property type="match status" value="1"/>
</dbReference>
<dbReference type="STRING" id="1296565.SAMN05660657_04084"/>
<dbReference type="PANTHER" id="PTHR35526:SF3">
    <property type="entry name" value="ANTI-SIGMA-F FACTOR RSBW"/>
    <property type="match status" value="1"/>
</dbReference>
<keyword evidence="5" id="KW-0418">Kinase</keyword>
<evidence type="ECO:0000259" key="3">
    <source>
        <dbReference type="Pfam" id="PF13581"/>
    </source>
</evidence>
<dbReference type="AlphaFoldDB" id="A0A1I7C5F2"/>
<proteinExistence type="predicted"/>
<keyword evidence="6" id="KW-1185">Reference proteome</keyword>
<name>A0A1I7C5F2_9ACTN</name>
<feature type="region of interest" description="Disordered" evidence="2">
    <location>
        <begin position="19"/>
        <end position="47"/>
    </location>
</feature>
<gene>
    <name evidence="5" type="ORF">SAMN05660657_04084</name>
</gene>
<dbReference type="InterPro" id="IPR003594">
    <property type="entry name" value="HATPase_dom"/>
</dbReference>
<sequence length="359" mass="37946">MPGGYRVVSFRSYGGEAGRPCTGAPVTTSGDPTLHSDQSSAVDAAPDAGPDVGIAHDALVYDAPEQVAEVAAPWLLEGLAAGDAAVVAVGPETAGPICEAVGDDPRVIVVERHALYRSRTPTAVTAFRRFAAEHATPGRRVRVVGEVDFGATVADWREWQAYEAVINDAFAPFPLWGLCVFSAGLPEPLLATARHTHPGLVTADGWVPNSDYVDPAAYLRALPVPDEPLETTAPALADDAIADYIGLRHAVRALLETVDGPGDVLEDFLMAVDEMASNAVRHGSPPAGLRLWTAPGRLVCTVRDSGRGWDDPFAGYGPAHGEDLSHGGMGLWLARQLCDHVAIRRDERGVSVRLSTGWT</sequence>
<protein>
    <submittedName>
        <fullName evidence="5">Anti-sigma regulatory factor (Ser/Thr protein kinase)</fullName>
    </submittedName>
</protein>
<dbReference type="EMBL" id="FPBA01000018">
    <property type="protein sequence ID" value="SFT94660.1"/>
    <property type="molecule type" value="Genomic_DNA"/>
</dbReference>
<dbReference type="CDD" id="cd16936">
    <property type="entry name" value="HATPase_RsbW-like"/>
    <property type="match status" value="1"/>
</dbReference>
<organism evidence="5 6">
    <name type="scientific">Geodermatophilus amargosae</name>
    <dbReference type="NCBI Taxonomy" id="1296565"/>
    <lineage>
        <taxon>Bacteria</taxon>
        <taxon>Bacillati</taxon>
        <taxon>Actinomycetota</taxon>
        <taxon>Actinomycetes</taxon>
        <taxon>Geodermatophilales</taxon>
        <taxon>Geodermatophilaceae</taxon>
        <taxon>Geodermatophilus</taxon>
    </lineage>
</organism>
<evidence type="ECO:0000259" key="4">
    <source>
        <dbReference type="Pfam" id="PF14417"/>
    </source>
</evidence>
<evidence type="ECO:0000313" key="5">
    <source>
        <dbReference type="EMBL" id="SFT94660.1"/>
    </source>
</evidence>
<dbReference type="PANTHER" id="PTHR35526">
    <property type="entry name" value="ANTI-SIGMA-F FACTOR RSBW-RELATED"/>
    <property type="match status" value="1"/>
</dbReference>
<dbReference type="SUPFAM" id="SSF55874">
    <property type="entry name" value="ATPase domain of HSP90 chaperone/DNA topoisomerase II/histidine kinase"/>
    <property type="match status" value="1"/>
</dbReference>
<evidence type="ECO:0000256" key="2">
    <source>
        <dbReference type="SAM" id="MobiDB-lite"/>
    </source>
</evidence>
<dbReference type="InterPro" id="IPR047718">
    <property type="entry name" value="RsbA-like_anti_sig"/>
</dbReference>
<feature type="domain" description="MEDS" evidence="4">
    <location>
        <begin position="56"/>
        <end position="198"/>
    </location>
</feature>
<reference evidence="6" key="1">
    <citation type="submission" date="2016-10" db="EMBL/GenBank/DDBJ databases">
        <authorList>
            <person name="Varghese N."/>
            <person name="Submissions S."/>
        </authorList>
    </citation>
    <scope>NUCLEOTIDE SEQUENCE [LARGE SCALE GENOMIC DNA]</scope>
    <source>
        <strain evidence="6">DSM 46136</strain>
    </source>
</reference>
<dbReference type="Gene3D" id="3.30.565.10">
    <property type="entry name" value="Histidine kinase-like ATPase, C-terminal domain"/>
    <property type="match status" value="1"/>
</dbReference>